<evidence type="ECO:0000256" key="1">
    <source>
        <dbReference type="ARBA" id="ARBA00005417"/>
    </source>
</evidence>
<dbReference type="InterPro" id="IPR050166">
    <property type="entry name" value="ABC_transporter_ATP-bind"/>
</dbReference>
<protein>
    <submittedName>
        <fullName evidence="11">ABC transporter ATP-binding protein</fullName>
    </submittedName>
</protein>
<dbReference type="SMART" id="SM00382">
    <property type="entry name" value="AAA"/>
    <property type="match status" value="1"/>
</dbReference>
<dbReference type="InterPro" id="IPR003593">
    <property type="entry name" value="AAA+_ATPase"/>
</dbReference>
<feature type="compositionally biased region" description="Polar residues" evidence="9">
    <location>
        <begin position="29"/>
        <end position="43"/>
    </location>
</feature>
<dbReference type="PANTHER" id="PTHR42788:SF18">
    <property type="entry name" value="TAURINE IMPORT ATP-BINDING PROTEIN TAUB"/>
    <property type="match status" value="1"/>
</dbReference>
<feature type="region of interest" description="Disordered" evidence="9">
    <location>
        <begin position="1"/>
        <end position="50"/>
    </location>
</feature>
<keyword evidence="12" id="KW-1185">Reference proteome</keyword>
<dbReference type="EMBL" id="JAXCLW010000004">
    <property type="protein sequence ID" value="MDY0884365.1"/>
    <property type="molecule type" value="Genomic_DNA"/>
</dbReference>
<evidence type="ECO:0000259" key="10">
    <source>
        <dbReference type="PROSITE" id="PS50893"/>
    </source>
</evidence>
<comment type="caution">
    <text evidence="11">The sequence shown here is derived from an EMBL/GenBank/DDBJ whole genome shotgun (WGS) entry which is preliminary data.</text>
</comment>
<evidence type="ECO:0000256" key="6">
    <source>
        <dbReference type="ARBA" id="ARBA00022840"/>
    </source>
</evidence>
<reference evidence="11 12" key="1">
    <citation type="journal article" date="2016" name="Antonie Van Leeuwenhoek">
        <title>Dongia soli sp. nov., isolated from soil from Dokdo, Korea.</title>
        <authorList>
            <person name="Kim D.U."/>
            <person name="Lee H."/>
            <person name="Kim H."/>
            <person name="Kim S.G."/>
            <person name="Ka J.O."/>
        </authorList>
    </citation>
    <scope>NUCLEOTIDE SEQUENCE [LARGE SCALE GENOMIC DNA]</scope>
    <source>
        <strain evidence="11 12">D78</strain>
    </source>
</reference>
<keyword evidence="3" id="KW-1003">Cell membrane</keyword>
<dbReference type="RefSeq" id="WP_320509430.1">
    <property type="nucleotide sequence ID" value="NZ_JAXCLW010000004.1"/>
</dbReference>
<evidence type="ECO:0000256" key="7">
    <source>
        <dbReference type="ARBA" id="ARBA00022967"/>
    </source>
</evidence>
<evidence type="ECO:0000256" key="8">
    <source>
        <dbReference type="ARBA" id="ARBA00023136"/>
    </source>
</evidence>
<dbReference type="PROSITE" id="PS50893">
    <property type="entry name" value="ABC_TRANSPORTER_2"/>
    <property type="match status" value="1"/>
</dbReference>
<evidence type="ECO:0000256" key="4">
    <source>
        <dbReference type="ARBA" id="ARBA00022519"/>
    </source>
</evidence>
<dbReference type="SUPFAM" id="SSF52540">
    <property type="entry name" value="P-loop containing nucleoside triphosphate hydrolases"/>
    <property type="match status" value="1"/>
</dbReference>
<dbReference type="PANTHER" id="PTHR42788">
    <property type="entry name" value="TAURINE IMPORT ATP-BINDING PROTEIN-RELATED"/>
    <property type="match status" value="1"/>
</dbReference>
<evidence type="ECO:0000313" key="12">
    <source>
        <dbReference type="Proteomes" id="UP001279642"/>
    </source>
</evidence>
<evidence type="ECO:0000256" key="3">
    <source>
        <dbReference type="ARBA" id="ARBA00022475"/>
    </source>
</evidence>
<feature type="domain" description="ABC transporter" evidence="10">
    <location>
        <begin position="53"/>
        <end position="290"/>
    </location>
</feature>
<accession>A0ABU5EDC6</accession>
<evidence type="ECO:0000256" key="2">
    <source>
        <dbReference type="ARBA" id="ARBA00022448"/>
    </source>
</evidence>
<dbReference type="InterPro" id="IPR027417">
    <property type="entry name" value="P-loop_NTPase"/>
</dbReference>
<proteinExistence type="inferred from homology"/>
<sequence length="312" mass="33602">MIERVMGRNENGSEGIRQVNAASEPAANRTLSGNPTENATTGRQAEKTGPAMITAQNIAISYPGVKNGPAVIQDINLSIRDGSIVSLIGPSGCGKSTLLKAIAGLVPPAKGRMDIAGVTPQEAAQRRLVGLVFQEANLLPWKTALDNAAFLLQVSDKSIPANEARERAAENLRLVGLGEALTKLPSQLSGGMRQRASIARALTLNPQILLMDEPFGALDAITREEMSYLILDIWERTGKTIVLVTHSIDEAVLLSHEVHVMGVKPGRIVCSITVPLAFPRNSQSFADPRFRETEILLRDRLIESHGRPRQAS</sequence>
<organism evidence="11 12">
    <name type="scientific">Dongia soli</name>
    <dbReference type="NCBI Taxonomy" id="600628"/>
    <lineage>
        <taxon>Bacteria</taxon>
        <taxon>Pseudomonadati</taxon>
        <taxon>Pseudomonadota</taxon>
        <taxon>Alphaproteobacteria</taxon>
        <taxon>Rhodospirillales</taxon>
        <taxon>Dongiaceae</taxon>
        <taxon>Dongia</taxon>
    </lineage>
</organism>
<dbReference type="InterPro" id="IPR017871">
    <property type="entry name" value="ABC_transporter-like_CS"/>
</dbReference>
<keyword evidence="5" id="KW-0547">Nucleotide-binding</keyword>
<dbReference type="Gene3D" id="3.40.50.300">
    <property type="entry name" value="P-loop containing nucleotide triphosphate hydrolases"/>
    <property type="match status" value="1"/>
</dbReference>
<evidence type="ECO:0000313" key="11">
    <source>
        <dbReference type="EMBL" id="MDY0884365.1"/>
    </source>
</evidence>
<dbReference type="PROSITE" id="PS00211">
    <property type="entry name" value="ABC_TRANSPORTER_1"/>
    <property type="match status" value="1"/>
</dbReference>
<name>A0ABU5EDC6_9PROT</name>
<dbReference type="Pfam" id="PF00005">
    <property type="entry name" value="ABC_tran"/>
    <property type="match status" value="1"/>
</dbReference>
<evidence type="ECO:0000256" key="5">
    <source>
        <dbReference type="ARBA" id="ARBA00022741"/>
    </source>
</evidence>
<dbReference type="InterPro" id="IPR003439">
    <property type="entry name" value="ABC_transporter-like_ATP-bd"/>
</dbReference>
<dbReference type="CDD" id="cd03293">
    <property type="entry name" value="ABC_NrtD_SsuB_transporters"/>
    <property type="match status" value="1"/>
</dbReference>
<dbReference type="GO" id="GO:0005524">
    <property type="term" value="F:ATP binding"/>
    <property type="evidence" value="ECO:0007669"/>
    <property type="project" value="UniProtKB-KW"/>
</dbReference>
<keyword evidence="6 11" id="KW-0067">ATP-binding</keyword>
<gene>
    <name evidence="11" type="ORF">SMD27_16090</name>
</gene>
<keyword evidence="4" id="KW-0997">Cell inner membrane</keyword>
<keyword evidence="7" id="KW-1278">Translocase</keyword>
<comment type="similarity">
    <text evidence="1">Belongs to the ABC transporter superfamily.</text>
</comment>
<dbReference type="Proteomes" id="UP001279642">
    <property type="component" value="Unassembled WGS sequence"/>
</dbReference>
<evidence type="ECO:0000256" key="9">
    <source>
        <dbReference type="SAM" id="MobiDB-lite"/>
    </source>
</evidence>
<keyword evidence="8" id="KW-0472">Membrane</keyword>
<keyword evidence="2" id="KW-0813">Transport</keyword>